<evidence type="ECO:0000259" key="6">
    <source>
        <dbReference type="PROSITE" id="PS50109"/>
    </source>
</evidence>
<gene>
    <name evidence="7" type="ORF">EDC14_102256</name>
</gene>
<evidence type="ECO:0000256" key="1">
    <source>
        <dbReference type="ARBA" id="ARBA00000085"/>
    </source>
</evidence>
<dbReference type="EMBL" id="SLUN01000022">
    <property type="protein sequence ID" value="TCL63002.1"/>
    <property type="molecule type" value="Genomic_DNA"/>
</dbReference>
<dbReference type="OrthoDB" id="9781904at2"/>
<dbReference type="Pfam" id="PF02518">
    <property type="entry name" value="HATPase_c"/>
    <property type="match status" value="1"/>
</dbReference>
<dbReference type="RefSeq" id="WP_132015469.1">
    <property type="nucleotide sequence ID" value="NZ_SLUN01000022.1"/>
</dbReference>
<keyword evidence="5" id="KW-0902">Two-component regulatory system</keyword>
<proteinExistence type="predicted"/>
<evidence type="ECO:0000256" key="2">
    <source>
        <dbReference type="ARBA" id="ARBA00012438"/>
    </source>
</evidence>
<dbReference type="PANTHER" id="PTHR24421">
    <property type="entry name" value="NITRATE/NITRITE SENSOR PROTEIN NARX-RELATED"/>
    <property type="match status" value="1"/>
</dbReference>
<dbReference type="PIRSF" id="PIRSF003169">
    <property type="entry name" value="STHK_DegS"/>
    <property type="match status" value="1"/>
</dbReference>
<comment type="catalytic activity">
    <reaction evidence="1">
        <text>ATP + protein L-histidine = ADP + protein N-phospho-L-histidine.</text>
        <dbReference type="EC" id="2.7.13.3"/>
    </reaction>
</comment>
<dbReference type="EC" id="2.7.13.3" evidence="2"/>
<dbReference type="Gene3D" id="3.30.565.10">
    <property type="entry name" value="Histidine kinase-like ATPase, C-terminal domain"/>
    <property type="match status" value="1"/>
</dbReference>
<dbReference type="InterPro" id="IPR005467">
    <property type="entry name" value="His_kinase_dom"/>
</dbReference>
<dbReference type="CDD" id="cd16917">
    <property type="entry name" value="HATPase_UhpB-NarQ-NarX-like"/>
    <property type="match status" value="1"/>
</dbReference>
<dbReference type="InterPro" id="IPR036890">
    <property type="entry name" value="HATPase_C_sf"/>
</dbReference>
<keyword evidence="8" id="KW-1185">Reference proteome</keyword>
<evidence type="ECO:0000313" key="7">
    <source>
        <dbReference type="EMBL" id="TCL63002.1"/>
    </source>
</evidence>
<dbReference type="InterPro" id="IPR050482">
    <property type="entry name" value="Sensor_HK_TwoCompSys"/>
</dbReference>
<dbReference type="GO" id="GO:0000155">
    <property type="term" value="F:phosphorelay sensor kinase activity"/>
    <property type="evidence" value="ECO:0007669"/>
    <property type="project" value="InterPro"/>
</dbReference>
<evidence type="ECO:0000256" key="4">
    <source>
        <dbReference type="ARBA" id="ARBA00022777"/>
    </source>
</evidence>
<organism evidence="7 8">
    <name type="scientific">Hydrogenispora ethanolica</name>
    <dbReference type="NCBI Taxonomy" id="1082276"/>
    <lineage>
        <taxon>Bacteria</taxon>
        <taxon>Bacillati</taxon>
        <taxon>Bacillota</taxon>
        <taxon>Hydrogenispora</taxon>
    </lineage>
</organism>
<dbReference type="SUPFAM" id="SSF55874">
    <property type="entry name" value="ATPase domain of HSP90 chaperone/DNA topoisomerase II/histidine kinase"/>
    <property type="match status" value="1"/>
</dbReference>
<protein>
    <recommendedName>
        <fullName evidence="2">histidine kinase</fullName>
        <ecNumber evidence="2">2.7.13.3</ecNumber>
    </recommendedName>
</protein>
<dbReference type="GO" id="GO:0016020">
    <property type="term" value="C:membrane"/>
    <property type="evidence" value="ECO:0007669"/>
    <property type="project" value="InterPro"/>
</dbReference>
<dbReference type="InterPro" id="IPR003594">
    <property type="entry name" value="HATPase_dom"/>
</dbReference>
<sequence length="383" mass="43575">MPEIIDFSMVDKIIKETVAAIEVSKASLFDIAESAKSVQKRMQSDFEQVCEEVGRVIETVDRLEANYKKARIHLMDVSRDFTHYSEEDIKKAYLQAQEFQIKVAVEKEKEKGLRLKRDELARSIAKISEMSVKAEELVSKVDIALTFLSGNLAEFSQQMGGLQQKQLIGGRIILAQEAERKRVAREIHDGPAQAMANVVLRAELCEKLLKSDRAAIHEELHQLKLIVRESLQEVRRIIFNLRPMTLDDLGLVPTLRRFLEEIQARETETTVIHLEIHGEEKRLPNSYEIALFRLVQEGINNAHKHSHATQIKTMIDFLPEEITVRIIDNGVGFDYQKILNEVSGKESYGLLSMKERLELLNGKLLIQSAPNQGTTILASVPIE</sequence>
<accession>A0A4R1RC19</accession>
<name>A0A4R1RC19_HYDET</name>
<evidence type="ECO:0000313" key="8">
    <source>
        <dbReference type="Proteomes" id="UP000295008"/>
    </source>
</evidence>
<dbReference type="InterPro" id="IPR008595">
    <property type="entry name" value="DegS"/>
</dbReference>
<dbReference type="Proteomes" id="UP000295008">
    <property type="component" value="Unassembled WGS sequence"/>
</dbReference>
<evidence type="ECO:0000256" key="5">
    <source>
        <dbReference type="ARBA" id="ARBA00023012"/>
    </source>
</evidence>
<dbReference type="InterPro" id="IPR016381">
    <property type="entry name" value="Sig_transdc_His_kinase_DegS"/>
</dbReference>
<dbReference type="InterPro" id="IPR011712">
    <property type="entry name" value="Sig_transdc_His_kin_sub3_dim/P"/>
</dbReference>
<dbReference type="Pfam" id="PF05384">
    <property type="entry name" value="DegS"/>
    <property type="match status" value="1"/>
</dbReference>
<dbReference type="Pfam" id="PF07730">
    <property type="entry name" value="HisKA_3"/>
    <property type="match status" value="1"/>
</dbReference>
<dbReference type="PANTHER" id="PTHR24421:SF55">
    <property type="entry name" value="SENSOR HISTIDINE KINASE YDFH"/>
    <property type="match status" value="1"/>
</dbReference>
<keyword evidence="4 7" id="KW-0418">Kinase</keyword>
<comment type="caution">
    <text evidence="7">The sequence shown here is derived from an EMBL/GenBank/DDBJ whole genome shotgun (WGS) entry which is preliminary data.</text>
</comment>
<keyword evidence="3" id="KW-0808">Transferase</keyword>
<dbReference type="GO" id="GO:0046983">
    <property type="term" value="F:protein dimerization activity"/>
    <property type="evidence" value="ECO:0007669"/>
    <property type="project" value="InterPro"/>
</dbReference>
<dbReference type="Gene3D" id="1.20.5.1930">
    <property type="match status" value="1"/>
</dbReference>
<dbReference type="PROSITE" id="PS50109">
    <property type="entry name" value="HIS_KIN"/>
    <property type="match status" value="1"/>
</dbReference>
<dbReference type="AlphaFoldDB" id="A0A4R1RC19"/>
<evidence type="ECO:0000256" key="3">
    <source>
        <dbReference type="ARBA" id="ARBA00022679"/>
    </source>
</evidence>
<feature type="domain" description="Histidine kinase" evidence="6">
    <location>
        <begin position="182"/>
        <end position="383"/>
    </location>
</feature>
<reference evidence="7 8" key="1">
    <citation type="submission" date="2019-03" db="EMBL/GenBank/DDBJ databases">
        <title>Genomic Encyclopedia of Type Strains, Phase IV (KMG-IV): sequencing the most valuable type-strain genomes for metagenomic binning, comparative biology and taxonomic classification.</title>
        <authorList>
            <person name="Goeker M."/>
        </authorList>
    </citation>
    <scope>NUCLEOTIDE SEQUENCE [LARGE SCALE GENOMIC DNA]</scope>
    <source>
        <strain evidence="7 8">LX-B</strain>
    </source>
</reference>